<dbReference type="Gene3D" id="1.10.3430.10">
    <property type="entry name" value="Ammonium transporter AmtB like domains"/>
    <property type="match status" value="1"/>
</dbReference>
<dbReference type="GO" id="GO:0016020">
    <property type="term" value="C:membrane"/>
    <property type="evidence" value="ECO:0007669"/>
    <property type="project" value="UniProtKB-SubCell"/>
</dbReference>
<gene>
    <name evidence="7" type="ORF">BBO99_00008769</name>
</gene>
<dbReference type="STRING" id="325452.A0A3R7KFC5"/>
<comment type="subcellular location">
    <subcellularLocation>
        <location evidence="1">Membrane</location>
        <topology evidence="1">Multi-pass membrane protein</topology>
    </subcellularLocation>
</comment>
<evidence type="ECO:0000259" key="6">
    <source>
        <dbReference type="Pfam" id="PF00909"/>
    </source>
</evidence>
<organism evidence="7 8">
    <name type="scientific">Phytophthora kernoviae</name>
    <dbReference type="NCBI Taxonomy" id="325452"/>
    <lineage>
        <taxon>Eukaryota</taxon>
        <taxon>Sar</taxon>
        <taxon>Stramenopiles</taxon>
        <taxon>Oomycota</taxon>
        <taxon>Peronosporomycetes</taxon>
        <taxon>Peronosporales</taxon>
        <taxon>Peronosporaceae</taxon>
        <taxon>Phytophthora</taxon>
    </lineage>
</organism>
<evidence type="ECO:0000256" key="1">
    <source>
        <dbReference type="ARBA" id="ARBA00004141"/>
    </source>
</evidence>
<dbReference type="InterPro" id="IPR024041">
    <property type="entry name" value="NH4_transpt_AmtB-like_dom"/>
</dbReference>
<evidence type="ECO:0000313" key="8">
    <source>
        <dbReference type="Proteomes" id="UP000285624"/>
    </source>
</evidence>
<keyword evidence="8" id="KW-1185">Reference proteome</keyword>
<keyword evidence="2" id="KW-0812">Transmembrane</keyword>
<evidence type="ECO:0000256" key="2">
    <source>
        <dbReference type="ARBA" id="ARBA00022692"/>
    </source>
</evidence>
<comment type="caution">
    <text evidence="7">The sequence shown here is derived from an EMBL/GenBank/DDBJ whole genome shotgun (WGS) entry which is preliminary data.</text>
</comment>
<reference evidence="7 8" key="1">
    <citation type="journal article" date="2019" name="Mol. Plant Pathol.">
        <title>Genome sequencing of oomycete isolates from Chile supports the New Zealand origin of Phytophthora kernoviae and makes available the first Nothophytophthora sp. genome.</title>
        <authorList>
            <person name="Studholme D.J."/>
            <person name="Panda P."/>
            <person name="Sanfuentes Von Stowasser E."/>
            <person name="Gonzalez M."/>
            <person name="Hill R."/>
            <person name="Sambles C."/>
            <person name="Grant M."/>
            <person name="Williams N.M."/>
            <person name="McDougal R.L."/>
        </authorList>
    </citation>
    <scope>NUCLEOTIDE SEQUENCE [LARGE SCALE GENOMIC DNA]</scope>
    <source>
        <strain evidence="7">Chile4</strain>
    </source>
</reference>
<sequence>YSFVVTIIILIVLKYTVGLRVDEEKEVNGIDVSYHGGLAYDYSKQDHSGPAVKVANPPSNDFASMMTPSTTVEAVPQKEPIMNV</sequence>
<dbReference type="EMBL" id="MBDN02000514">
    <property type="protein sequence ID" value="RLN74735.1"/>
    <property type="molecule type" value="Genomic_DNA"/>
</dbReference>
<evidence type="ECO:0000256" key="4">
    <source>
        <dbReference type="ARBA" id="ARBA00023136"/>
    </source>
</evidence>
<dbReference type="Proteomes" id="UP000285624">
    <property type="component" value="Unassembled WGS sequence"/>
</dbReference>
<dbReference type="InterPro" id="IPR029020">
    <property type="entry name" value="Ammonium/urea_transptr"/>
</dbReference>
<dbReference type="AlphaFoldDB" id="A0A3R7KFC5"/>
<dbReference type="GO" id="GO:0008519">
    <property type="term" value="F:ammonium channel activity"/>
    <property type="evidence" value="ECO:0007669"/>
    <property type="project" value="InterPro"/>
</dbReference>
<feature type="non-terminal residue" evidence="7">
    <location>
        <position position="1"/>
    </location>
</feature>
<keyword evidence="3" id="KW-1133">Transmembrane helix</keyword>
<evidence type="ECO:0000313" key="7">
    <source>
        <dbReference type="EMBL" id="RLN74735.1"/>
    </source>
</evidence>
<evidence type="ECO:0000256" key="5">
    <source>
        <dbReference type="SAM" id="SignalP"/>
    </source>
</evidence>
<keyword evidence="4" id="KW-0472">Membrane</keyword>
<name>A0A3R7KFC5_9STRA</name>
<accession>A0A3R7KFC5</accession>
<keyword evidence="5" id="KW-0732">Signal</keyword>
<feature type="signal peptide" evidence="5">
    <location>
        <begin position="1"/>
        <end position="18"/>
    </location>
</feature>
<protein>
    <recommendedName>
        <fullName evidence="6">Ammonium transporter AmtB-like domain-containing protein</fullName>
    </recommendedName>
</protein>
<feature type="domain" description="Ammonium transporter AmtB-like" evidence="6">
    <location>
        <begin position="1"/>
        <end position="40"/>
    </location>
</feature>
<dbReference type="Pfam" id="PF00909">
    <property type="entry name" value="Ammonium_transp"/>
    <property type="match status" value="1"/>
</dbReference>
<proteinExistence type="predicted"/>
<feature type="chain" id="PRO_5018590761" description="Ammonium transporter AmtB-like domain-containing protein" evidence="5">
    <location>
        <begin position="19"/>
        <end position="84"/>
    </location>
</feature>
<evidence type="ECO:0000256" key="3">
    <source>
        <dbReference type="ARBA" id="ARBA00022989"/>
    </source>
</evidence>